<evidence type="ECO:0000256" key="7">
    <source>
        <dbReference type="HAMAP-Rule" id="MF_01320"/>
    </source>
</evidence>
<dbReference type="Pfam" id="PF03947">
    <property type="entry name" value="Ribosomal_L2_C"/>
    <property type="match status" value="1"/>
</dbReference>
<dbReference type="PIRSF" id="PIRSF002158">
    <property type="entry name" value="Ribosomal_L2"/>
    <property type="match status" value="1"/>
</dbReference>
<dbReference type="Gene3D" id="2.40.50.140">
    <property type="entry name" value="Nucleic acid-binding proteins"/>
    <property type="match status" value="1"/>
</dbReference>
<evidence type="ECO:0000256" key="1">
    <source>
        <dbReference type="ARBA" id="ARBA00005636"/>
    </source>
</evidence>
<dbReference type="PANTHER" id="PTHR13691:SF5">
    <property type="entry name" value="LARGE RIBOSOMAL SUBUNIT PROTEIN UL2M"/>
    <property type="match status" value="1"/>
</dbReference>
<dbReference type="FunFam" id="2.30.30.30:FF:000001">
    <property type="entry name" value="50S ribosomal protein L2"/>
    <property type="match status" value="1"/>
</dbReference>
<gene>
    <name evidence="7" type="primary">rplB</name>
    <name evidence="11" type="ORF">SAMN05216456_1828</name>
</gene>
<evidence type="ECO:0000313" key="11">
    <source>
        <dbReference type="EMBL" id="SFV32951.1"/>
    </source>
</evidence>
<feature type="domain" description="Large ribosomal subunit protein uL2 RNA-binding" evidence="10">
    <location>
        <begin position="42"/>
        <end position="118"/>
    </location>
</feature>
<dbReference type="SMART" id="SM01382">
    <property type="entry name" value="Ribosomal_L2_C"/>
    <property type="match status" value="1"/>
</dbReference>
<name>A0A1I7NE79_9HYPH</name>
<dbReference type="AlphaFoldDB" id="A0A1I7NE79"/>
<dbReference type="PANTHER" id="PTHR13691">
    <property type="entry name" value="RIBOSOMAL PROTEIN L2"/>
    <property type="match status" value="1"/>
</dbReference>
<evidence type="ECO:0000256" key="8">
    <source>
        <dbReference type="SAM" id="MobiDB-lite"/>
    </source>
</evidence>
<proteinExistence type="inferred from homology"/>
<dbReference type="GO" id="GO:0016740">
    <property type="term" value="F:transferase activity"/>
    <property type="evidence" value="ECO:0007669"/>
    <property type="project" value="InterPro"/>
</dbReference>
<comment type="function">
    <text evidence="7">One of the primary rRNA binding proteins. Required for association of the 30S and 50S subunits to form the 70S ribosome, for tRNA binding and peptide bond formation. It has been suggested to have peptidyltransferase activity; this is somewhat controversial. Makes several contacts with the 16S rRNA in the 70S ribosome.</text>
</comment>
<dbReference type="InterPro" id="IPR008991">
    <property type="entry name" value="Translation_prot_SH3-like_sf"/>
</dbReference>
<dbReference type="OrthoDB" id="9778722at2"/>
<dbReference type="GO" id="GO:0015934">
    <property type="term" value="C:large ribosomal subunit"/>
    <property type="evidence" value="ECO:0007669"/>
    <property type="project" value="InterPro"/>
</dbReference>
<keyword evidence="12" id="KW-1185">Reference proteome</keyword>
<feature type="compositionally biased region" description="Basic residues" evidence="8">
    <location>
        <begin position="210"/>
        <end position="220"/>
    </location>
</feature>
<comment type="similarity">
    <text evidence="1 7">Belongs to the universal ribosomal protein uL2 family.</text>
</comment>
<keyword evidence="2 7" id="KW-0699">rRNA-binding</keyword>
<dbReference type="InterPro" id="IPR012340">
    <property type="entry name" value="NA-bd_OB-fold"/>
</dbReference>
<evidence type="ECO:0000259" key="10">
    <source>
        <dbReference type="SMART" id="SM01383"/>
    </source>
</evidence>
<dbReference type="NCBIfam" id="TIGR01171">
    <property type="entry name" value="rplB_bact"/>
    <property type="match status" value="1"/>
</dbReference>
<feature type="region of interest" description="Disordered" evidence="8">
    <location>
        <begin position="201"/>
        <end position="279"/>
    </location>
</feature>
<dbReference type="RefSeq" id="WP_092423476.1">
    <property type="nucleotide sequence ID" value="NZ_FPCK01000001.1"/>
</dbReference>
<accession>A0A1I7NE79</accession>
<dbReference type="InterPro" id="IPR014726">
    <property type="entry name" value="Ribosomal_uL2_dom3"/>
</dbReference>
<feature type="compositionally biased region" description="Basic residues" evidence="8">
    <location>
        <begin position="270"/>
        <end position="279"/>
    </location>
</feature>
<dbReference type="GO" id="GO:0002181">
    <property type="term" value="P:cytoplasmic translation"/>
    <property type="evidence" value="ECO:0007669"/>
    <property type="project" value="TreeGrafter"/>
</dbReference>
<dbReference type="Gene3D" id="2.30.30.30">
    <property type="match status" value="1"/>
</dbReference>
<evidence type="ECO:0000256" key="2">
    <source>
        <dbReference type="ARBA" id="ARBA00022730"/>
    </source>
</evidence>
<evidence type="ECO:0000313" key="12">
    <source>
        <dbReference type="Proteomes" id="UP000199074"/>
    </source>
</evidence>
<evidence type="ECO:0000256" key="3">
    <source>
        <dbReference type="ARBA" id="ARBA00022884"/>
    </source>
</evidence>
<evidence type="ECO:0000256" key="6">
    <source>
        <dbReference type="ARBA" id="ARBA00035242"/>
    </source>
</evidence>
<dbReference type="STRING" id="429728.SAMN05216456_1828"/>
<evidence type="ECO:0000256" key="5">
    <source>
        <dbReference type="ARBA" id="ARBA00023274"/>
    </source>
</evidence>
<keyword evidence="4 7" id="KW-0689">Ribosomal protein</keyword>
<protein>
    <recommendedName>
        <fullName evidence="6 7">Large ribosomal subunit protein uL2</fullName>
    </recommendedName>
</protein>
<dbReference type="Proteomes" id="UP000199074">
    <property type="component" value="Unassembled WGS sequence"/>
</dbReference>
<dbReference type="GO" id="GO:0003735">
    <property type="term" value="F:structural constituent of ribosome"/>
    <property type="evidence" value="ECO:0007669"/>
    <property type="project" value="InterPro"/>
</dbReference>
<dbReference type="Pfam" id="PF00181">
    <property type="entry name" value="Ribosomal_L2_N"/>
    <property type="match status" value="1"/>
</dbReference>
<dbReference type="InterPro" id="IPR005880">
    <property type="entry name" value="Ribosomal_uL2_bac/org-type"/>
</dbReference>
<dbReference type="PROSITE" id="PS00467">
    <property type="entry name" value="RIBOSOMAL_L2"/>
    <property type="match status" value="1"/>
</dbReference>
<comment type="subunit">
    <text evidence="7">Part of the 50S ribosomal subunit. Forms a bridge to the 30S subunit in the 70S ribosome.</text>
</comment>
<dbReference type="SUPFAM" id="SSF50104">
    <property type="entry name" value="Translation proteins SH3-like domain"/>
    <property type="match status" value="1"/>
</dbReference>
<feature type="domain" description="Large ribosomal subunit protein uL2 C-terminal" evidence="9">
    <location>
        <begin position="125"/>
        <end position="253"/>
    </location>
</feature>
<dbReference type="FunFam" id="4.10.950.10:FF:000001">
    <property type="entry name" value="50S ribosomal protein L2"/>
    <property type="match status" value="1"/>
</dbReference>
<dbReference type="GO" id="GO:0019843">
    <property type="term" value="F:rRNA binding"/>
    <property type="evidence" value="ECO:0007669"/>
    <property type="project" value="UniProtKB-UniRule"/>
</dbReference>
<organism evidence="11 12">
    <name type="scientific">Devosia crocina</name>
    <dbReference type="NCBI Taxonomy" id="429728"/>
    <lineage>
        <taxon>Bacteria</taxon>
        <taxon>Pseudomonadati</taxon>
        <taxon>Pseudomonadota</taxon>
        <taxon>Alphaproteobacteria</taxon>
        <taxon>Hyphomicrobiales</taxon>
        <taxon>Devosiaceae</taxon>
        <taxon>Devosia</taxon>
    </lineage>
</organism>
<dbReference type="InterPro" id="IPR014722">
    <property type="entry name" value="Rib_uL2_dom2"/>
</dbReference>
<evidence type="ECO:0000259" key="9">
    <source>
        <dbReference type="SMART" id="SM01382"/>
    </source>
</evidence>
<dbReference type="InterPro" id="IPR022669">
    <property type="entry name" value="Ribosomal_uL2_C"/>
</dbReference>
<dbReference type="InterPro" id="IPR002171">
    <property type="entry name" value="Ribosomal_uL2"/>
</dbReference>
<dbReference type="HAMAP" id="MF_01320_B">
    <property type="entry name" value="Ribosomal_uL2_B"/>
    <property type="match status" value="1"/>
</dbReference>
<evidence type="ECO:0000256" key="4">
    <source>
        <dbReference type="ARBA" id="ARBA00022980"/>
    </source>
</evidence>
<keyword evidence="3 7" id="KW-0694">RNA-binding</keyword>
<dbReference type="EMBL" id="FPCK01000001">
    <property type="protein sequence ID" value="SFV32951.1"/>
    <property type="molecule type" value="Genomic_DNA"/>
</dbReference>
<dbReference type="SMART" id="SM01383">
    <property type="entry name" value="Ribosomal_L2"/>
    <property type="match status" value="1"/>
</dbReference>
<sequence length="279" mass="30575">MALKTYNPTSEGRRTLITTDRSELWKGAPVKALTEGLSKKGGRNNTGRITAFHRGGGHKRSYRMIDFKRVKFDAVGTIERLEYDPNRTAWIALVKYEDGELAYIVAPQRLAAGDKVISSMNGADVKPGNAMPLERMPVGTIVHNVELKPRKGGQIARSAGAYAQYVGRDQGWAILRLNSGEQRRVHGSCLATVGAVSNQDHANTSLGKAGRNRWLGRKPVNRGVTMNPVDHPHGGGEGRTSGGRHPVSPWGKPTKGKRTRSNKATDKFIVRSRHVKKGR</sequence>
<dbReference type="InterPro" id="IPR022671">
    <property type="entry name" value="Ribosomal_uL2_CS"/>
</dbReference>
<dbReference type="InterPro" id="IPR022666">
    <property type="entry name" value="Ribosomal_uL2_RNA-bd_dom"/>
</dbReference>
<reference evidence="11 12" key="1">
    <citation type="submission" date="2016-10" db="EMBL/GenBank/DDBJ databases">
        <authorList>
            <person name="de Groot N.N."/>
        </authorList>
    </citation>
    <scope>NUCLEOTIDE SEQUENCE [LARGE SCALE GENOMIC DNA]</scope>
    <source>
        <strain evidence="11 12">IPL20</strain>
    </source>
</reference>
<dbReference type="SUPFAM" id="SSF50249">
    <property type="entry name" value="Nucleic acid-binding proteins"/>
    <property type="match status" value="1"/>
</dbReference>
<dbReference type="Gene3D" id="4.10.950.10">
    <property type="entry name" value="Ribosomal protein L2, domain 3"/>
    <property type="match status" value="1"/>
</dbReference>
<keyword evidence="5 7" id="KW-0687">Ribonucleoprotein</keyword>